<name>E0VAR9_PEDHC</name>
<dbReference type="InterPro" id="IPR010378">
    <property type="entry name" value="TRAPPC13"/>
</dbReference>
<reference evidence="6" key="3">
    <citation type="submission" date="2020-05" db="UniProtKB">
        <authorList>
            <consortium name="EnsemblMetazoa"/>
        </authorList>
    </citation>
    <scope>IDENTIFICATION</scope>
    <source>
        <strain evidence="6">USDA</strain>
    </source>
</reference>
<dbReference type="VEuPathDB" id="VectorBase:PHUM043370"/>
<dbReference type="FunCoup" id="E0VAR9">
    <property type="interactions" value="966"/>
</dbReference>
<dbReference type="KEGG" id="phu:Phum_PHUM043370"/>
<dbReference type="InterPro" id="IPR055427">
    <property type="entry name" value="TRAPPC13_N"/>
</dbReference>
<dbReference type="OrthoDB" id="10250284at2759"/>
<dbReference type="InterPro" id="IPR055429">
    <property type="entry name" value="TRAPPC13_M"/>
</dbReference>
<dbReference type="CTD" id="8232604"/>
<dbReference type="HOGENOM" id="CLU_027041_0_0_1"/>
<dbReference type="PANTHER" id="PTHR13134">
    <property type="entry name" value="TRAFFICKING PROTEIN PARTICLE COMPLEX SUBUNIT 13"/>
    <property type="match status" value="1"/>
</dbReference>
<evidence type="ECO:0008006" key="8">
    <source>
        <dbReference type="Google" id="ProtNLM"/>
    </source>
</evidence>
<dbReference type="eggNOG" id="KOG2625">
    <property type="taxonomic scope" value="Eukaryota"/>
</dbReference>
<organism>
    <name type="scientific">Pediculus humanus subsp. corporis</name>
    <name type="common">Body louse</name>
    <dbReference type="NCBI Taxonomy" id="121224"/>
    <lineage>
        <taxon>Eukaryota</taxon>
        <taxon>Metazoa</taxon>
        <taxon>Ecdysozoa</taxon>
        <taxon>Arthropoda</taxon>
        <taxon>Hexapoda</taxon>
        <taxon>Insecta</taxon>
        <taxon>Pterygota</taxon>
        <taxon>Neoptera</taxon>
        <taxon>Paraneoptera</taxon>
        <taxon>Psocodea</taxon>
        <taxon>Troctomorpha</taxon>
        <taxon>Phthiraptera</taxon>
        <taxon>Anoplura</taxon>
        <taxon>Pediculidae</taxon>
        <taxon>Pediculus</taxon>
    </lineage>
</organism>
<evidence type="ECO:0000259" key="4">
    <source>
        <dbReference type="Pfam" id="PF23647"/>
    </source>
</evidence>
<evidence type="ECO:0000259" key="2">
    <source>
        <dbReference type="Pfam" id="PF06159"/>
    </source>
</evidence>
<dbReference type="Proteomes" id="UP000009046">
    <property type="component" value="Unassembled WGS sequence"/>
</dbReference>
<gene>
    <name evidence="6" type="primary">8232604</name>
    <name evidence="5" type="ORF">Phum_PHUM043370</name>
</gene>
<feature type="domain" description="Trafficking protein particle complex subunit 13 N-terminal" evidence="2">
    <location>
        <begin position="15"/>
        <end position="139"/>
    </location>
</feature>
<evidence type="ECO:0000259" key="3">
    <source>
        <dbReference type="Pfam" id="PF23643"/>
    </source>
</evidence>
<dbReference type="InParanoid" id="E0VAR9"/>
<protein>
    <recommendedName>
        <fullName evidence="8">Trafficking protein particle complex subunit 13</fullName>
    </recommendedName>
</protein>
<dbReference type="AlphaFoldDB" id="E0VAR9"/>
<dbReference type="EMBL" id="AAZO01000509">
    <property type="status" value="NOT_ANNOTATED_CDS"/>
    <property type="molecule type" value="Genomic_DNA"/>
</dbReference>
<comment type="similarity">
    <text evidence="1">Belongs to the TRAPPC13 family.</text>
</comment>
<dbReference type="OMA" id="YCIKPKP"/>
<sequence length="377" mass="42538">MEPKTQEKVEHTLTLKGLLIMRLTKPALSSPLIVTNESKDLPEDILNNDLKNDITTVNETETLAVGQFLLIPQSFGTIHLGESFLGYILIHNDSNQIAKNVHVKADLQTVTQKIPLLEHKLSELSPHKTIDQFFKFEVKTPLDLKTKFYNAESDEVFLEAQVQNITAGPIHLEKVSFESSDLFKVSSLYKTDEIKSDDSLLQPNEFRQYVYCLTPIYDSDGSHLFGATNIGRLDIAWRYNLGEKGRLQTSQLQKMAPDFGEIRLSVHNLPNIVKIEEPFKFLCKISNLRAMDLVLSLEKSHPDLVWIGTSGQHIGKLDIGGSKVIELTLVPLSAGLHNISGIRLKDLSLSKMHNYDDVLYDIVSLIFTLNMLLCNRK</sequence>
<evidence type="ECO:0000313" key="6">
    <source>
        <dbReference type="EnsemblMetazoa" id="PHUM043370-PA"/>
    </source>
</evidence>
<reference evidence="5" key="2">
    <citation type="submission" date="2007-04" db="EMBL/GenBank/DDBJ databases">
        <title>The genome of the human body louse.</title>
        <authorList>
            <consortium name="The Human Body Louse Genome Consortium"/>
            <person name="Kirkness E."/>
            <person name="Walenz B."/>
            <person name="Hass B."/>
            <person name="Bruggner R."/>
            <person name="Strausberg R."/>
        </authorList>
    </citation>
    <scope>NUCLEOTIDE SEQUENCE</scope>
    <source>
        <strain evidence="5">USDA</strain>
    </source>
</reference>
<dbReference type="RefSeq" id="XP_002423213.1">
    <property type="nucleotide sequence ID" value="XM_002423168.1"/>
</dbReference>
<proteinExistence type="inferred from homology"/>
<accession>E0VAR9</accession>
<dbReference type="EMBL" id="DS235014">
    <property type="protein sequence ID" value="EEB10475.1"/>
    <property type="molecule type" value="Genomic_DNA"/>
</dbReference>
<evidence type="ECO:0000313" key="7">
    <source>
        <dbReference type="Proteomes" id="UP000009046"/>
    </source>
</evidence>
<feature type="domain" description="Trafficking protein particle complex subunit 13 middle" evidence="4">
    <location>
        <begin position="142"/>
        <end position="257"/>
    </location>
</feature>
<dbReference type="EnsemblMetazoa" id="PHUM043370-RA">
    <property type="protein sequence ID" value="PHUM043370-PA"/>
    <property type="gene ID" value="PHUM043370"/>
</dbReference>
<dbReference type="GeneID" id="8232604"/>
<dbReference type="Pfam" id="PF23643">
    <property type="entry name" value="TRAPPC13_C"/>
    <property type="match status" value="1"/>
</dbReference>
<dbReference type="GO" id="GO:1990072">
    <property type="term" value="C:TRAPPIII protein complex"/>
    <property type="evidence" value="ECO:0007669"/>
    <property type="project" value="TreeGrafter"/>
</dbReference>
<keyword evidence="7" id="KW-1185">Reference proteome</keyword>
<evidence type="ECO:0000313" key="5">
    <source>
        <dbReference type="EMBL" id="EEB10475.1"/>
    </source>
</evidence>
<dbReference type="PANTHER" id="PTHR13134:SF3">
    <property type="entry name" value="TRAFFICKING PROTEIN PARTICLE COMPLEX SUBUNIT 13"/>
    <property type="match status" value="1"/>
</dbReference>
<evidence type="ECO:0000256" key="1">
    <source>
        <dbReference type="ARBA" id="ARBA00010785"/>
    </source>
</evidence>
<dbReference type="InterPro" id="IPR055428">
    <property type="entry name" value="TRAPPC13_C"/>
</dbReference>
<dbReference type="STRING" id="121224.E0VAR9"/>
<dbReference type="Pfam" id="PF06159">
    <property type="entry name" value="TRAPPC13_N"/>
    <property type="match status" value="1"/>
</dbReference>
<reference evidence="5" key="1">
    <citation type="submission" date="2007-04" db="EMBL/GenBank/DDBJ databases">
        <title>Annotation of Pediculus humanus corporis strain USDA.</title>
        <authorList>
            <person name="Kirkness E."/>
            <person name="Hannick L."/>
            <person name="Hass B."/>
            <person name="Bruggner R."/>
            <person name="Lawson D."/>
            <person name="Bidwell S."/>
            <person name="Joardar V."/>
            <person name="Caler E."/>
            <person name="Walenz B."/>
            <person name="Inman J."/>
            <person name="Schobel S."/>
            <person name="Galinsky K."/>
            <person name="Amedeo P."/>
            <person name="Strausberg R."/>
        </authorList>
    </citation>
    <scope>NUCLEOTIDE SEQUENCE</scope>
    <source>
        <strain evidence="5">USDA</strain>
    </source>
</reference>
<feature type="domain" description="Trafficking protein particle complex subunit 13 C-terminal" evidence="3">
    <location>
        <begin position="270"/>
        <end position="359"/>
    </location>
</feature>
<dbReference type="Pfam" id="PF23647">
    <property type="entry name" value="TRAPPC13_M"/>
    <property type="match status" value="1"/>
</dbReference>